<gene>
    <name evidence="1" type="ORF">CDAR_58581</name>
</gene>
<reference evidence="1 2" key="1">
    <citation type="submission" date="2021-06" db="EMBL/GenBank/DDBJ databases">
        <title>Caerostris darwini draft genome.</title>
        <authorList>
            <person name="Kono N."/>
            <person name="Arakawa K."/>
        </authorList>
    </citation>
    <scope>NUCLEOTIDE SEQUENCE [LARGE SCALE GENOMIC DNA]</scope>
</reference>
<dbReference type="AlphaFoldDB" id="A0AAV4U789"/>
<sequence>MNLAWIPQVSMLQRARGAVKTAAMVSKTVAGFQKRKALSAISSKKPTPRGYCSELETGHADKIQKAAGILTFRFHPLSACPGRWPSMLRDLPEIQRDVIPRGLRRPTRQREIVKTWK</sequence>
<organism evidence="1 2">
    <name type="scientific">Caerostris darwini</name>
    <dbReference type="NCBI Taxonomy" id="1538125"/>
    <lineage>
        <taxon>Eukaryota</taxon>
        <taxon>Metazoa</taxon>
        <taxon>Ecdysozoa</taxon>
        <taxon>Arthropoda</taxon>
        <taxon>Chelicerata</taxon>
        <taxon>Arachnida</taxon>
        <taxon>Araneae</taxon>
        <taxon>Araneomorphae</taxon>
        <taxon>Entelegynae</taxon>
        <taxon>Araneoidea</taxon>
        <taxon>Araneidae</taxon>
        <taxon>Caerostris</taxon>
    </lineage>
</organism>
<evidence type="ECO:0000313" key="2">
    <source>
        <dbReference type="Proteomes" id="UP001054837"/>
    </source>
</evidence>
<accession>A0AAV4U789</accession>
<dbReference type="EMBL" id="BPLQ01010785">
    <property type="protein sequence ID" value="GIY53639.1"/>
    <property type="molecule type" value="Genomic_DNA"/>
</dbReference>
<proteinExistence type="predicted"/>
<comment type="caution">
    <text evidence="1">The sequence shown here is derived from an EMBL/GenBank/DDBJ whole genome shotgun (WGS) entry which is preliminary data.</text>
</comment>
<dbReference type="Proteomes" id="UP001054837">
    <property type="component" value="Unassembled WGS sequence"/>
</dbReference>
<name>A0AAV4U789_9ARAC</name>
<evidence type="ECO:0000313" key="1">
    <source>
        <dbReference type="EMBL" id="GIY53639.1"/>
    </source>
</evidence>
<keyword evidence="2" id="KW-1185">Reference proteome</keyword>
<protein>
    <submittedName>
        <fullName evidence="1">Uncharacterized protein</fullName>
    </submittedName>
</protein>